<keyword evidence="1" id="KW-0472">Membrane</keyword>
<evidence type="ECO:0000313" key="3">
    <source>
        <dbReference type="EMBL" id="SHF08162.1"/>
    </source>
</evidence>
<feature type="transmembrane region" description="Helical" evidence="1">
    <location>
        <begin position="188"/>
        <end position="212"/>
    </location>
</feature>
<sequence length="226" mass="27143">MIQFILIHILFLYLLIIEPWWGKKSYQKFIFQVKQTPTKRFALYIRWGAILWGITLYFFMISYLYQIKIDWWHSFDGFPLYLVIGSIVGSFVPILLAFINEPFRKRMVLQLELYQDFLPATTKDKWGWAFLSFSAGFCEELLFRVYLLYLFLDYWHIPIWLAILFSTIIFGMAHWYQGWRGVIVTSMLGFLLAVIFVWTKSIVVCMILHFLIDIRLLAFLKKSRHS</sequence>
<evidence type="ECO:0000259" key="2">
    <source>
        <dbReference type="Pfam" id="PF02517"/>
    </source>
</evidence>
<dbReference type="AlphaFoldDB" id="A0A1M4YRM2"/>
<dbReference type="Pfam" id="PF02517">
    <property type="entry name" value="Rce1-like"/>
    <property type="match status" value="1"/>
</dbReference>
<feature type="transmembrane region" description="Helical" evidence="1">
    <location>
        <begin position="6"/>
        <end position="22"/>
    </location>
</feature>
<dbReference type="PANTHER" id="PTHR43592:SF15">
    <property type="entry name" value="CAAX AMINO TERMINAL PROTEASE FAMILY PROTEIN"/>
    <property type="match status" value="1"/>
</dbReference>
<feature type="transmembrane region" description="Helical" evidence="1">
    <location>
        <begin position="78"/>
        <end position="99"/>
    </location>
</feature>
<name>A0A1M4YRM2_9BACL</name>
<keyword evidence="1" id="KW-0812">Transmembrane</keyword>
<dbReference type="EMBL" id="FQVL01000007">
    <property type="protein sequence ID" value="SHF08162.1"/>
    <property type="molecule type" value="Genomic_DNA"/>
</dbReference>
<dbReference type="GO" id="GO:0080120">
    <property type="term" value="P:CAAX-box protein maturation"/>
    <property type="evidence" value="ECO:0007669"/>
    <property type="project" value="UniProtKB-ARBA"/>
</dbReference>
<protein>
    <recommendedName>
        <fullName evidence="2">CAAX prenyl protease 2/Lysostaphin resistance protein A-like domain-containing protein</fullName>
    </recommendedName>
</protein>
<feature type="transmembrane region" description="Helical" evidence="1">
    <location>
        <begin position="157"/>
        <end position="176"/>
    </location>
</feature>
<proteinExistence type="predicted"/>
<feature type="transmembrane region" description="Helical" evidence="1">
    <location>
        <begin position="128"/>
        <end position="151"/>
    </location>
</feature>
<feature type="domain" description="CAAX prenyl protease 2/Lysostaphin resistance protein A-like" evidence="2">
    <location>
        <begin position="126"/>
        <end position="214"/>
    </location>
</feature>
<dbReference type="Proteomes" id="UP000184476">
    <property type="component" value="Unassembled WGS sequence"/>
</dbReference>
<dbReference type="GO" id="GO:0004175">
    <property type="term" value="F:endopeptidase activity"/>
    <property type="evidence" value="ECO:0007669"/>
    <property type="project" value="UniProtKB-ARBA"/>
</dbReference>
<gene>
    <name evidence="3" type="ORF">SAMN05444392_10794</name>
</gene>
<reference evidence="3 4" key="1">
    <citation type="submission" date="2016-11" db="EMBL/GenBank/DDBJ databases">
        <authorList>
            <person name="Jaros S."/>
            <person name="Januszkiewicz K."/>
            <person name="Wedrychowicz H."/>
        </authorList>
    </citation>
    <scope>NUCLEOTIDE SEQUENCE [LARGE SCALE GENOMIC DNA]</scope>
    <source>
        <strain evidence="3 4">DSM 44666</strain>
    </source>
</reference>
<accession>A0A1M4YRM2</accession>
<organism evidence="3 4">
    <name type="scientific">Seinonella peptonophila</name>
    <dbReference type="NCBI Taxonomy" id="112248"/>
    <lineage>
        <taxon>Bacteria</taxon>
        <taxon>Bacillati</taxon>
        <taxon>Bacillota</taxon>
        <taxon>Bacilli</taxon>
        <taxon>Bacillales</taxon>
        <taxon>Thermoactinomycetaceae</taxon>
        <taxon>Seinonella</taxon>
    </lineage>
</organism>
<dbReference type="PANTHER" id="PTHR43592">
    <property type="entry name" value="CAAX AMINO TERMINAL PROTEASE"/>
    <property type="match status" value="1"/>
</dbReference>
<keyword evidence="4" id="KW-1185">Reference proteome</keyword>
<keyword evidence="1" id="KW-1133">Transmembrane helix</keyword>
<feature type="transmembrane region" description="Helical" evidence="1">
    <location>
        <begin position="43"/>
        <end position="66"/>
    </location>
</feature>
<dbReference type="InterPro" id="IPR003675">
    <property type="entry name" value="Rce1/LyrA-like_dom"/>
</dbReference>
<evidence type="ECO:0000256" key="1">
    <source>
        <dbReference type="SAM" id="Phobius"/>
    </source>
</evidence>
<dbReference type="RefSeq" id="WP_073155105.1">
    <property type="nucleotide sequence ID" value="NZ_FQVL01000007.1"/>
</dbReference>
<dbReference type="STRING" id="112248.SAMN05444392_10794"/>
<evidence type="ECO:0000313" key="4">
    <source>
        <dbReference type="Proteomes" id="UP000184476"/>
    </source>
</evidence>